<accession>A0AB34I2J8</accession>
<dbReference type="PROSITE" id="PS51125">
    <property type="entry name" value="NHL"/>
    <property type="match status" value="1"/>
</dbReference>
<reference evidence="3 4" key="1">
    <citation type="submission" date="2022-11" db="EMBL/GenBank/DDBJ databases">
        <title>Whole genome sequence of Eschrichtius robustus ER-17-0199.</title>
        <authorList>
            <person name="Bruniche-Olsen A."/>
            <person name="Black A.N."/>
            <person name="Fields C.J."/>
            <person name="Walden K."/>
            <person name="Dewoody J.A."/>
        </authorList>
    </citation>
    <scope>NUCLEOTIDE SEQUENCE [LARGE SCALE GENOMIC DNA]</scope>
    <source>
        <strain evidence="3">ER-17-0199</strain>
        <tissue evidence="3">Blubber</tissue>
    </source>
</reference>
<sequence>MGFEGLPWAAAVPIGVAVDTDGDIFKADYDNHWVSIFSSEGKFKTKIGAGPHLVNKNEIVAIDFHNHSMKVDGAGRVPLQVWLPQEGNGRFNAPTGVAVDSSSSTLVADQGSAAPRRCTALGPSCPRIKSAEPSQHPRSLALTSDAPVVVAAYAGVNENNQLTIYNRNRRVFLNQTEDCSFKTASQITEELFQRSMVFSSFICCQNKEH</sequence>
<evidence type="ECO:0000313" key="4">
    <source>
        <dbReference type="Proteomes" id="UP001159641"/>
    </source>
</evidence>
<dbReference type="PANTHER" id="PTHR24104">
    <property type="entry name" value="E3 UBIQUITIN-PROTEIN LIGASE NHLRC1-RELATED"/>
    <property type="match status" value="1"/>
</dbReference>
<dbReference type="SUPFAM" id="SSF101898">
    <property type="entry name" value="NHL repeat"/>
    <property type="match status" value="1"/>
</dbReference>
<organism evidence="3 4">
    <name type="scientific">Eschrichtius robustus</name>
    <name type="common">California gray whale</name>
    <name type="synonym">Eschrichtius gibbosus</name>
    <dbReference type="NCBI Taxonomy" id="9764"/>
    <lineage>
        <taxon>Eukaryota</taxon>
        <taxon>Metazoa</taxon>
        <taxon>Chordata</taxon>
        <taxon>Craniata</taxon>
        <taxon>Vertebrata</taxon>
        <taxon>Euteleostomi</taxon>
        <taxon>Mammalia</taxon>
        <taxon>Eutheria</taxon>
        <taxon>Laurasiatheria</taxon>
        <taxon>Artiodactyla</taxon>
        <taxon>Whippomorpha</taxon>
        <taxon>Cetacea</taxon>
        <taxon>Mysticeti</taxon>
        <taxon>Eschrichtiidae</taxon>
        <taxon>Eschrichtius</taxon>
    </lineage>
</organism>
<dbReference type="InterPro" id="IPR011042">
    <property type="entry name" value="6-blade_b-propeller_TolB-like"/>
</dbReference>
<dbReference type="AlphaFoldDB" id="A0AB34I2J8"/>
<dbReference type="InterPro" id="IPR001258">
    <property type="entry name" value="NHL_repeat"/>
</dbReference>
<feature type="repeat" description="NHL" evidence="2">
    <location>
        <begin position="13"/>
        <end position="40"/>
    </location>
</feature>
<proteinExistence type="predicted"/>
<evidence type="ECO:0000256" key="2">
    <source>
        <dbReference type="PROSITE-ProRule" id="PRU00504"/>
    </source>
</evidence>
<name>A0AB34I2J8_ESCRO</name>
<dbReference type="GO" id="GO:0008270">
    <property type="term" value="F:zinc ion binding"/>
    <property type="evidence" value="ECO:0007669"/>
    <property type="project" value="UniProtKB-KW"/>
</dbReference>
<comment type="caution">
    <text evidence="3">The sequence shown here is derived from an EMBL/GenBank/DDBJ whole genome shotgun (WGS) entry which is preliminary data.</text>
</comment>
<protein>
    <submittedName>
        <fullName evidence="3">Uncharacterized protein</fullName>
    </submittedName>
</protein>
<keyword evidence="4" id="KW-1185">Reference proteome</keyword>
<evidence type="ECO:0000256" key="1">
    <source>
        <dbReference type="ARBA" id="ARBA00022737"/>
    </source>
</evidence>
<evidence type="ECO:0000313" key="3">
    <source>
        <dbReference type="EMBL" id="KAJ8798558.1"/>
    </source>
</evidence>
<dbReference type="Gene3D" id="2.120.10.30">
    <property type="entry name" value="TolB, C-terminal domain"/>
    <property type="match status" value="1"/>
</dbReference>
<dbReference type="Pfam" id="PF01436">
    <property type="entry name" value="NHL"/>
    <property type="match status" value="1"/>
</dbReference>
<dbReference type="PANTHER" id="PTHR24104:SF25">
    <property type="entry name" value="PROTEIN LIN-41"/>
    <property type="match status" value="1"/>
</dbReference>
<keyword evidence="1" id="KW-0677">Repeat</keyword>
<dbReference type="Proteomes" id="UP001159641">
    <property type="component" value="Unassembled WGS sequence"/>
</dbReference>
<dbReference type="EMBL" id="JAIQCJ010000047">
    <property type="protein sequence ID" value="KAJ8798558.1"/>
    <property type="molecule type" value="Genomic_DNA"/>
</dbReference>
<gene>
    <name evidence="3" type="ORF">J1605_016703</name>
</gene>
<dbReference type="InterPro" id="IPR050952">
    <property type="entry name" value="TRIM-NHL_E3_ligases"/>
</dbReference>